<name>A0A022WGI7_TRIRU</name>
<dbReference type="Pfam" id="PF11991">
    <property type="entry name" value="Trp_DMAT"/>
    <property type="match status" value="1"/>
</dbReference>
<evidence type="ECO:0000256" key="4">
    <source>
        <dbReference type="ARBA" id="ARBA00040806"/>
    </source>
</evidence>
<dbReference type="CDD" id="cd13929">
    <property type="entry name" value="PT-DMATS_CymD"/>
    <property type="match status" value="1"/>
</dbReference>
<keyword evidence="3" id="KW-0808">Transferase</keyword>
<dbReference type="InterPro" id="IPR033964">
    <property type="entry name" value="ABBA"/>
</dbReference>
<dbReference type="AlphaFoldDB" id="A0A022WGI7"/>
<proteinExistence type="inferred from homology"/>
<evidence type="ECO:0000256" key="1">
    <source>
        <dbReference type="ARBA" id="ARBA00005179"/>
    </source>
</evidence>
<evidence type="ECO:0000256" key="3">
    <source>
        <dbReference type="ARBA" id="ARBA00022679"/>
    </source>
</evidence>
<dbReference type="PANTHER" id="PTHR40627">
    <property type="entry name" value="INDOLE PRENYLTRANSFERASE TDIB-RELATED"/>
    <property type="match status" value="1"/>
</dbReference>
<dbReference type="GO" id="GO:0009820">
    <property type="term" value="P:alkaloid metabolic process"/>
    <property type="evidence" value="ECO:0007669"/>
    <property type="project" value="InterPro"/>
</dbReference>
<dbReference type="SFLD" id="SFLDS00036">
    <property type="entry name" value="Aromatic_Prenyltransferase"/>
    <property type="match status" value="1"/>
</dbReference>
<dbReference type="SMR" id="A0A022WGI7"/>
<protein>
    <recommendedName>
        <fullName evidence="4">Prenyltransferase nscD</fullName>
    </recommendedName>
    <alternativeName>
        <fullName evidence="5">Neosartoricin B biosynthesis protein D</fullName>
    </alternativeName>
</protein>
<comment type="pathway">
    <text evidence="1">Secondary metabolite biosynthesis.</text>
</comment>
<sequence>MTSIPIFESVSRFLPPANEDVQFWWKVTGRHMACMMHEAGYPEYRQVECLLFHRFKVIPCLGPRPHSDTPWYKSRVGGGAADGCPINYSWRFGTIERKPHIRNFIEPLGALTKTPADPLNEVATKALLQDYSMTLPNVDLEAFWTFAPHYRPRIIEKEDMEKLAGASLLVGAEMSPDSRTIDIKAYMYPRVPSQTSQLLTTILPQAMRDTYGEDVCLDSLNFVHDFMTNDPQGSQLALTGTTGIDCCKLQETRVKIYVITRNTSFDHIAAIMTLGGRRSISGELLGQLKALWYELKGAPAELPSSEQLPVQTKPDGSRNPIVVPFYFDIQPRLALPDVKAYIDVSTSPVSDLAAAKAVVRHLEQHGSGQNPKAYLNVLKDITPVEELETQKGALAFYSVAVKKNELDITSYFNPQVYKRYFAHEVQLNGQRRSVFE</sequence>
<evidence type="ECO:0000256" key="5">
    <source>
        <dbReference type="ARBA" id="ARBA00043236"/>
    </source>
</evidence>
<accession>A0A022WGI7</accession>
<comment type="similarity">
    <text evidence="2">Belongs to the tryptophan dimethylallyltransferase family.</text>
</comment>
<dbReference type="EMBL" id="KK207685">
    <property type="protein sequence ID" value="EZF57497.1"/>
    <property type="molecule type" value="Genomic_DNA"/>
</dbReference>
<evidence type="ECO:0000256" key="2">
    <source>
        <dbReference type="ARBA" id="ARBA00010209"/>
    </source>
</evidence>
<dbReference type="PANTHER" id="PTHR40627:SF4">
    <property type="entry name" value="PRENYLTRANSFERASE ASQH1-RELATED"/>
    <property type="match status" value="1"/>
</dbReference>
<gene>
    <name evidence="6" type="ORF">H103_00218</name>
</gene>
<dbReference type="HOGENOM" id="CLU_037431_2_0_1"/>
<evidence type="ECO:0000313" key="6">
    <source>
        <dbReference type="EMBL" id="EZF57497.1"/>
    </source>
</evidence>
<dbReference type="GO" id="GO:0004659">
    <property type="term" value="F:prenyltransferase activity"/>
    <property type="evidence" value="ECO:0007669"/>
    <property type="project" value="TreeGrafter"/>
</dbReference>
<dbReference type="NCBIfam" id="TIGR03429">
    <property type="entry name" value="arom_pren_DMATS"/>
    <property type="match status" value="1"/>
</dbReference>
<dbReference type="Proteomes" id="UP000023758">
    <property type="component" value="Unassembled WGS sequence"/>
</dbReference>
<dbReference type="InterPro" id="IPR017795">
    <property type="entry name" value="ABBA_NscD-like"/>
</dbReference>
<dbReference type="OrthoDB" id="3354387at2759"/>
<reference evidence="6" key="1">
    <citation type="submission" date="2014-02" db="EMBL/GenBank/DDBJ databases">
        <title>The Genome Sequence of Trichophyton rubrum (morphotype fischeri) CBS 288.86.</title>
        <authorList>
            <consortium name="The Broad Institute Genomics Platform"/>
            <person name="Cuomo C.A."/>
            <person name="White T.C."/>
            <person name="Graser Y."/>
            <person name="Martinez-Rossi N."/>
            <person name="Heitman J."/>
            <person name="Young S.K."/>
            <person name="Zeng Q."/>
            <person name="Gargeya S."/>
            <person name="Abouelleil A."/>
            <person name="Alvarado L."/>
            <person name="Chapman S.B."/>
            <person name="Gainer-Dewar J."/>
            <person name="Goldberg J."/>
            <person name="Griggs A."/>
            <person name="Gujja S."/>
            <person name="Hansen M."/>
            <person name="Howarth C."/>
            <person name="Imamovic A."/>
            <person name="Larimer J."/>
            <person name="Martinez D."/>
            <person name="Murphy C."/>
            <person name="Pearson M.D."/>
            <person name="Persinoti G."/>
            <person name="Poon T."/>
            <person name="Priest M."/>
            <person name="Roberts A.D."/>
            <person name="Saif S."/>
            <person name="Shea T.D."/>
            <person name="Sykes S.N."/>
            <person name="Wortman J."/>
            <person name="Nusbaum C."/>
            <person name="Birren B."/>
        </authorList>
    </citation>
    <scope>NUCLEOTIDE SEQUENCE [LARGE SCALE GENOMIC DNA]</scope>
    <source>
        <strain evidence="6">CBS 288.86</strain>
    </source>
</reference>
<organism evidence="6">
    <name type="scientific">Trichophyton rubrum CBS 288.86</name>
    <dbReference type="NCBI Taxonomy" id="1215330"/>
    <lineage>
        <taxon>Eukaryota</taxon>
        <taxon>Fungi</taxon>
        <taxon>Dikarya</taxon>
        <taxon>Ascomycota</taxon>
        <taxon>Pezizomycotina</taxon>
        <taxon>Eurotiomycetes</taxon>
        <taxon>Eurotiomycetidae</taxon>
        <taxon>Onygenales</taxon>
        <taxon>Arthrodermataceae</taxon>
        <taxon>Trichophyton</taxon>
    </lineage>
</organism>